<dbReference type="PANTHER" id="PTHR16022:SF0">
    <property type="entry name" value="CYTOPLASMIC DYNEIN 2 INTERMEDIATE CHAIN 1"/>
    <property type="match status" value="1"/>
</dbReference>
<dbReference type="SUPFAM" id="SSF50978">
    <property type="entry name" value="WD40 repeat-like"/>
    <property type="match status" value="1"/>
</dbReference>
<dbReference type="GO" id="GO:0042073">
    <property type="term" value="P:intraciliary transport"/>
    <property type="evidence" value="ECO:0007669"/>
    <property type="project" value="InterPro"/>
</dbReference>
<feature type="compositionally biased region" description="Acidic residues" evidence="1">
    <location>
        <begin position="253"/>
        <end position="269"/>
    </location>
</feature>
<feature type="region of interest" description="Disordered" evidence="1">
    <location>
        <begin position="1"/>
        <end position="26"/>
    </location>
</feature>
<dbReference type="InterPro" id="IPR036322">
    <property type="entry name" value="WD40_repeat_dom_sf"/>
</dbReference>
<dbReference type="GeneID" id="112045789"/>
<feature type="compositionally biased region" description="Basic and acidic residues" evidence="1">
    <location>
        <begin position="137"/>
        <end position="164"/>
    </location>
</feature>
<dbReference type="OrthoDB" id="2162425at2759"/>
<keyword evidence="2" id="KW-1185">Reference proteome</keyword>
<sequence length="1102" mass="124878">MSTKISAGKKTKRETSKDDIVAKKPEEKLKNSIYSVSTPRNFVQKPLAADIYARKSNVQSLKASKKLSSPNKTSNESPMKDLLKSSPSNVSLTSTKSYRVKPALDSKLTAKPNAPSSRHAVTKKLPFTNSPIAKKRLNVDDEQKKTKDKKTIDNKDVKHKDKKRSEQIQSVEVVKRKEIVNPSVVLPERKRTKTRTLDDEEIKILTPDVVDNNLEMLNMNKKLTAQPKAFYVDLNVQKPKPPQKALEQKREIEEEVDYEDDFESYESDFDSYQSESLNDDTSLSNDSRSNNDDDGDVCKCHDDHSFDSNLQESDESHLKEERMLDSGNFELPDPRSAGKTKPMDHIVEGSEDIEKRVSLTDEGFQDMTGSGLSSMKTLHVDVLDRPLFIDFTKSKVNRRKRKIFERLKQRADDILSMVTLHEMSYDLYEMKPIPYDLYMATFGRFNYTQTAVQTFDDGITEEVQTDEIVMTDKWTQNPIEFSNNYHFNTKTSDKINKRDSVDNFEFLIHNVQDDANEIIDESYFTNPLRIYLEQKDGVSTNKMLPYENYKKKLKNVEYEPKKLRKFLKKMESRVSNILNKNSGNSLSNLNQTSKFPFSKEYLLISNTNMTEDYSFLNNTRIIAAIYSDTKTNMIAMVHSKLPSKLKKCVISLWDLGVAMLKPLKILIATDDVTIGRFRGSISGFIVGGLCDGSILLWDLSEEPTWFDHDTTEEDSEIDLKVQSGNKCDDSNKNGNIQTLKKHTLQASSYTSSAFNVCNNLVTDKIVGLEFMGENSNVDHDRRVLVQLCALQSIGILTIWSIIQEKARNFKHELGKALWSKMKLERNQTINLMQYIEMPIQDIEMANLSFNLNTAKKRMLKKRNERHKYKITRPKSAILKDESKRSIDCDSWGNGVVCNHLKVMKLNGVENFLVAKCGGEVLCCKRDVGSVRVKVICIAGPVSSVTCIELSPHGLPYFLAATDCGTVNMCSLIDYRVLLTLDCRNGPSLAVEKCLSDSKGRYLGSVSVSTGSSEDYKESKLPITSIAWLHPNPFCITATLATGAVVWVLTHSDMRAKCRGDGLACTTNGRSLALLTMEGVQVYKLTDTNENCLDLFQKYVALL</sequence>
<proteinExistence type="predicted"/>
<accession>A0A6J1MYH7</accession>
<feature type="compositionally biased region" description="Polar residues" evidence="1">
    <location>
        <begin position="58"/>
        <end position="77"/>
    </location>
</feature>
<protein>
    <submittedName>
        <fullName evidence="3">Uncharacterized protein LOC112045789</fullName>
    </submittedName>
</protein>
<organism evidence="2 3">
    <name type="scientific">Bicyclus anynana</name>
    <name type="common">Squinting bush brown butterfly</name>
    <dbReference type="NCBI Taxonomy" id="110368"/>
    <lineage>
        <taxon>Eukaryota</taxon>
        <taxon>Metazoa</taxon>
        <taxon>Ecdysozoa</taxon>
        <taxon>Arthropoda</taxon>
        <taxon>Hexapoda</taxon>
        <taxon>Insecta</taxon>
        <taxon>Pterygota</taxon>
        <taxon>Neoptera</taxon>
        <taxon>Endopterygota</taxon>
        <taxon>Lepidoptera</taxon>
        <taxon>Glossata</taxon>
        <taxon>Ditrysia</taxon>
        <taxon>Papilionoidea</taxon>
        <taxon>Nymphalidae</taxon>
        <taxon>Satyrinae</taxon>
        <taxon>Satyrini</taxon>
        <taxon>Mycalesina</taxon>
        <taxon>Bicyclus</taxon>
    </lineage>
</organism>
<feature type="region of interest" description="Disordered" evidence="1">
    <location>
        <begin position="235"/>
        <end position="296"/>
    </location>
</feature>
<dbReference type="PANTHER" id="PTHR16022">
    <property type="entry name" value="WD REPEAT DOMAIN 60"/>
    <property type="match status" value="1"/>
</dbReference>
<dbReference type="GO" id="GO:0005868">
    <property type="term" value="C:cytoplasmic dynein complex"/>
    <property type="evidence" value="ECO:0007669"/>
    <property type="project" value="InterPro"/>
</dbReference>
<dbReference type="GO" id="GO:0005929">
    <property type="term" value="C:cilium"/>
    <property type="evidence" value="ECO:0007669"/>
    <property type="project" value="GOC"/>
</dbReference>
<dbReference type="KEGG" id="bany:112045789"/>
<name>A0A6J1MYH7_BICAN</name>
<feature type="compositionally biased region" description="Polar residues" evidence="1">
    <location>
        <begin position="85"/>
        <end position="97"/>
    </location>
</feature>
<evidence type="ECO:0000256" key="1">
    <source>
        <dbReference type="SAM" id="MobiDB-lite"/>
    </source>
</evidence>
<dbReference type="AlphaFoldDB" id="A0A6J1MYH7"/>
<dbReference type="GO" id="GO:0045504">
    <property type="term" value="F:dynein heavy chain binding"/>
    <property type="evidence" value="ECO:0007669"/>
    <property type="project" value="InterPro"/>
</dbReference>
<gene>
    <name evidence="3" type="primary">LOC112045789</name>
</gene>
<dbReference type="InterPro" id="IPR042505">
    <property type="entry name" value="DYNC2I1"/>
</dbReference>
<feature type="compositionally biased region" description="Low complexity" evidence="1">
    <location>
        <begin position="270"/>
        <end position="288"/>
    </location>
</feature>
<feature type="region of interest" description="Disordered" evidence="1">
    <location>
        <begin position="58"/>
        <end position="164"/>
    </location>
</feature>
<feature type="compositionally biased region" description="Basic and acidic residues" evidence="1">
    <location>
        <begin position="13"/>
        <end position="26"/>
    </location>
</feature>
<dbReference type="GO" id="GO:0045503">
    <property type="term" value="F:dynein light chain binding"/>
    <property type="evidence" value="ECO:0007669"/>
    <property type="project" value="InterPro"/>
</dbReference>
<reference evidence="3" key="1">
    <citation type="submission" date="2025-08" db="UniProtKB">
        <authorList>
            <consortium name="RefSeq"/>
        </authorList>
    </citation>
    <scope>IDENTIFICATION</scope>
</reference>
<evidence type="ECO:0000313" key="2">
    <source>
        <dbReference type="Proteomes" id="UP001652582"/>
    </source>
</evidence>
<dbReference type="Proteomes" id="UP001652582">
    <property type="component" value="Chromosome 26"/>
</dbReference>
<dbReference type="RefSeq" id="XP_023937882.1">
    <property type="nucleotide sequence ID" value="XM_024082114.2"/>
</dbReference>
<evidence type="ECO:0000313" key="3">
    <source>
        <dbReference type="RefSeq" id="XP_023937882.1"/>
    </source>
</evidence>